<dbReference type="InterPro" id="IPR010905">
    <property type="entry name" value="Glyco_hydro_88"/>
</dbReference>
<dbReference type="InterPro" id="IPR012341">
    <property type="entry name" value="6hp_glycosidase-like_sf"/>
</dbReference>
<dbReference type="OrthoDB" id="428577at2"/>
<comment type="similarity">
    <text evidence="2">Belongs to the glycosyl hydrolase 88 family.</text>
</comment>
<reference evidence="6" key="1">
    <citation type="submission" date="2019-02" db="EMBL/GenBank/DDBJ databases">
        <title>Deep-cultivation of Planctomycetes and their phenomic and genomic characterization uncovers novel biology.</title>
        <authorList>
            <person name="Wiegand S."/>
            <person name="Jogler M."/>
            <person name="Boedeker C."/>
            <person name="Pinto D."/>
            <person name="Vollmers J."/>
            <person name="Rivas-Marin E."/>
            <person name="Kohn T."/>
            <person name="Peeters S.H."/>
            <person name="Heuer A."/>
            <person name="Rast P."/>
            <person name="Oberbeckmann S."/>
            <person name="Bunk B."/>
            <person name="Jeske O."/>
            <person name="Meyerdierks A."/>
            <person name="Storesund J.E."/>
            <person name="Kallscheuer N."/>
            <person name="Luecker S."/>
            <person name="Lage O.M."/>
            <person name="Pohl T."/>
            <person name="Merkel B.J."/>
            <person name="Hornburger P."/>
            <person name="Mueller R.-W."/>
            <person name="Bruemmer F."/>
            <person name="Labrenz M."/>
            <person name="Spormann A.M."/>
            <person name="Op den Camp H."/>
            <person name="Overmann J."/>
            <person name="Amann R."/>
            <person name="Jetten M.S.M."/>
            <person name="Mascher T."/>
            <person name="Medema M.H."/>
            <person name="Devos D.P."/>
            <person name="Kaster A.-K."/>
            <person name="Ovreas L."/>
            <person name="Rohde M."/>
            <person name="Galperin M.Y."/>
            <person name="Jogler C."/>
        </authorList>
    </citation>
    <scope>NUCLEOTIDE SEQUENCE [LARGE SCALE GENOMIC DNA]</scope>
    <source>
        <strain evidence="6">Pan97</strain>
    </source>
</reference>
<feature type="active site" description="Proton donor" evidence="3">
    <location>
        <position position="148"/>
    </location>
</feature>
<evidence type="ECO:0000256" key="4">
    <source>
        <dbReference type="PIRSR" id="PIRSR610905-2"/>
    </source>
</evidence>
<name>A0A518C8H7_9BACT</name>
<accession>A0A518C8H7</accession>
<dbReference type="GO" id="GO:0102212">
    <property type="term" value="F:unsaturated chondroitin disaccharide hydrolase activity"/>
    <property type="evidence" value="ECO:0007669"/>
    <property type="project" value="UniProtKB-EC"/>
</dbReference>
<feature type="binding site" evidence="4">
    <location>
        <position position="208"/>
    </location>
    <ligand>
        <name>substrate</name>
    </ligand>
</feature>
<feature type="active site" description="Nucleophile" evidence="3">
    <location>
        <position position="93"/>
    </location>
</feature>
<keyword evidence="6" id="KW-1185">Reference proteome</keyword>
<dbReference type="RefSeq" id="WP_144972976.1">
    <property type="nucleotide sequence ID" value="NZ_CP036289.1"/>
</dbReference>
<dbReference type="GO" id="GO:0052757">
    <property type="term" value="F:chondroitin hydrolase activity"/>
    <property type="evidence" value="ECO:0007669"/>
    <property type="project" value="TreeGrafter"/>
</dbReference>
<dbReference type="KEGG" id="bvo:Pan97_25620"/>
<evidence type="ECO:0000256" key="2">
    <source>
        <dbReference type="ARBA" id="ARBA00038358"/>
    </source>
</evidence>
<feature type="binding site" evidence="4">
    <location>
        <position position="148"/>
    </location>
    <ligand>
        <name>substrate</name>
    </ligand>
</feature>
<evidence type="ECO:0000256" key="3">
    <source>
        <dbReference type="PIRSR" id="PIRSR610905-1"/>
    </source>
</evidence>
<keyword evidence="1 5" id="KW-0378">Hydrolase</keyword>
<dbReference type="Proteomes" id="UP000318626">
    <property type="component" value="Chromosome"/>
</dbReference>
<dbReference type="InterPro" id="IPR008928">
    <property type="entry name" value="6-hairpin_glycosidase_sf"/>
</dbReference>
<dbReference type="AlphaFoldDB" id="A0A518C8H7"/>
<feature type="binding site" evidence="4">
    <location>
        <position position="93"/>
    </location>
    <ligand>
        <name>substrate</name>
    </ligand>
</feature>
<evidence type="ECO:0000256" key="1">
    <source>
        <dbReference type="ARBA" id="ARBA00022801"/>
    </source>
</evidence>
<dbReference type="Gene3D" id="1.50.10.10">
    <property type="match status" value="1"/>
</dbReference>
<dbReference type="PANTHER" id="PTHR36845">
    <property type="entry name" value="HYDROLASE, PUTATIVE (AFU_ORTHOLOGUE AFUA_7G05090)-RELATED"/>
    <property type="match status" value="1"/>
</dbReference>
<dbReference type="PANTHER" id="PTHR36845:SF1">
    <property type="entry name" value="HYDROLASE, PUTATIVE (AFU_ORTHOLOGUE AFUA_7G05090)-RELATED"/>
    <property type="match status" value="1"/>
</dbReference>
<proteinExistence type="inferred from homology"/>
<organism evidence="5 6">
    <name type="scientific">Bremerella volcania</name>
    <dbReference type="NCBI Taxonomy" id="2527984"/>
    <lineage>
        <taxon>Bacteria</taxon>
        <taxon>Pseudomonadati</taxon>
        <taxon>Planctomycetota</taxon>
        <taxon>Planctomycetia</taxon>
        <taxon>Pirellulales</taxon>
        <taxon>Pirellulaceae</taxon>
        <taxon>Bremerella</taxon>
    </lineage>
</organism>
<dbReference type="GO" id="GO:0000272">
    <property type="term" value="P:polysaccharide catabolic process"/>
    <property type="evidence" value="ECO:0007669"/>
    <property type="project" value="TreeGrafter"/>
</dbReference>
<keyword evidence="5" id="KW-0326">Glycosidase</keyword>
<feature type="binding site" evidence="4">
    <location>
        <position position="224"/>
    </location>
    <ligand>
        <name>substrate</name>
    </ligand>
</feature>
<feature type="binding site" evidence="4">
    <location>
        <position position="220"/>
    </location>
    <ligand>
        <name>substrate</name>
    </ligand>
</feature>
<dbReference type="SUPFAM" id="SSF48208">
    <property type="entry name" value="Six-hairpin glycosidases"/>
    <property type="match status" value="1"/>
</dbReference>
<dbReference type="EC" id="3.2.1.180" evidence="5"/>
<evidence type="ECO:0000313" key="6">
    <source>
        <dbReference type="Proteomes" id="UP000318626"/>
    </source>
</evidence>
<evidence type="ECO:0000313" key="5">
    <source>
        <dbReference type="EMBL" id="QDU75529.1"/>
    </source>
</evidence>
<dbReference type="EMBL" id="CP036289">
    <property type="protein sequence ID" value="QDU75529.1"/>
    <property type="molecule type" value="Genomic_DNA"/>
</dbReference>
<sequence>MTDQRIEQYTQALQFAEKQVAATSTQHPDYFPIYTEGGKWRHDKELWTDWCAGFYAGMMWQFHLRTGDPAWREKAEHYSKLLEHRQHDRDVHDLGFIFLSTYLPWYQLTGDKHLHDVLIQAGRTLAMRFKEKGQYLRSFVSDDSLFIDIMMNVPIIFYAAIETGDEELMRRAVNHCQTTRDTIVRENGSTAHEGMFNLETGEFLKQTTHQGLRGDSSWARGLAWSLYGYSKCYQLTKDEQYLEVSMRNADFWIANLPEDKVPFWDFDADLSQPAPWGAQKETSAGAIAASGLLDLSRQVKDSAKGAQYKETALAMLDALVTPQYLAINDEGWEGILKHGVYHTEKDLGVDESVMFGEYFFVEALTKVVRDAYPITYEAPKA</sequence>
<dbReference type="Pfam" id="PF07470">
    <property type="entry name" value="Glyco_hydro_88"/>
    <property type="match status" value="1"/>
</dbReference>
<dbReference type="InterPro" id="IPR052369">
    <property type="entry name" value="UG_Glycosaminoglycan_Hydrolase"/>
</dbReference>
<protein>
    <submittedName>
        <fullName evidence="5">Unsaturated chondroitin disaccharide hydrolase</fullName>
        <ecNumber evidence="5">3.2.1.180</ecNumber>
    </submittedName>
</protein>
<gene>
    <name evidence="5" type="ORF">Pan97_25620</name>
</gene>